<evidence type="ECO:0000259" key="4">
    <source>
        <dbReference type="PROSITE" id="PS51085"/>
    </source>
</evidence>
<accession>A0ABC8RP42</accession>
<dbReference type="EMBL" id="CAUOFW020000792">
    <property type="protein sequence ID" value="CAK9136981.1"/>
    <property type="molecule type" value="Genomic_DNA"/>
</dbReference>
<comment type="caution">
    <text evidence="6">The sequence shown here is derived from an EMBL/GenBank/DDBJ whole genome shotgun (WGS) entry which is preliminary data.</text>
</comment>
<dbReference type="Pfam" id="PF00111">
    <property type="entry name" value="Fer2"/>
    <property type="match status" value="1"/>
</dbReference>
<keyword evidence="2" id="KW-0411">Iron-sulfur</keyword>
<keyword evidence="1" id="KW-0001">2Fe-2S</keyword>
<evidence type="ECO:0000313" key="6">
    <source>
        <dbReference type="EMBL" id="CAK9146744.1"/>
    </source>
</evidence>
<proteinExistence type="predicted"/>
<evidence type="ECO:0000256" key="3">
    <source>
        <dbReference type="ARBA" id="ARBA00034078"/>
    </source>
</evidence>
<dbReference type="Proteomes" id="UP001642360">
    <property type="component" value="Unassembled WGS sequence"/>
</dbReference>
<keyword evidence="7" id="KW-1185">Reference proteome</keyword>
<dbReference type="AlphaFoldDB" id="A0ABC8RP42"/>
<dbReference type="SUPFAM" id="SSF54292">
    <property type="entry name" value="2Fe-2S ferredoxin-like"/>
    <property type="match status" value="1"/>
</dbReference>
<dbReference type="InterPro" id="IPR036010">
    <property type="entry name" value="2Fe-2S_ferredoxin-like_sf"/>
</dbReference>
<dbReference type="PANTHER" id="PTHR45444:SF3">
    <property type="entry name" value="XANTHINE DEHYDROGENASE"/>
    <property type="match status" value="1"/>
</dbReference>
<dbReference type="InterPro" id="IPR012675">
    <property type="entry name" value="Beta-grasp_dom_sf"/>
</dbReference>
<dbReference type="EMBL" id="CAUOFW020001613">
    <property type="protein sequence ID" value="CAK9146744.1"/>
    <property type="molecule type" value="Genomic_DNA"/>
</dbReference>
<dbReference type="GO" id="GO:0006124">
    <property type="term" value="P:ferredoxin metabolic process"/>
    <property type="evidence" value="ECO:0007669"/>
    <property type="project" value="UniProtKB-ARBA"/>
</dbReference>
<keyword evidence="1" id="KW-0408">Iron</keyword>
<dbReference type="GO" id="GO:0051537">
    <property type="term" value="F:2 iron, 2 sulfur cluster binding"/>
    <property type="evidence" value="ECO:0007669"/>
    <property type="project" value="UniProtKB-KW"/>
</dbReference>
<feature type="domain" description="2Fe-2S ferredoxin-type" evidence="4">
    <location>
        <begin position="8"/>
        <end position="101"/>
    </location>
</feature>
<evidence type="ECO:0000256" key="2">
    <source>
        <dbReference type="ARBA" id="ARBA00023014"/>
    </source>
</evidence>
<dbReference type="InterPro" id="IPR016208">
    <property type="entry name" value="Ald_Oxase/xanthine_DH-like"/>
</dbReference>
<comment type="cofactor">
    <cofactor evidence="3">
        <name>[2Fe-2S] cluster</name>
        <dbReference type="ChEBI" id="CHEBI:190135"/>
    </cofactor>
</comment>
<protein>
    <recommendedName>
        <fullName evidence="4">2Fe-2S ferredoxin-type domain-containing protein</fullName>
    </recommendedName>
</protein>
<dbReference type="InterPro" id="IPR001041">
    <property type="entry name" value="2Fe-2S_ferredoxin-type"/>
</dbReference>
<dbReference type="InterPro" id="IPR006058">
    <property type="entry name" value="2Fe2S_fd_BS"/>
</dbReference>
<dbReference type="Gene3D" id="3.10.20.30">
    <property type="match status" value="1"/>
</dbReference>
<dbReference type="GO" id="GO:0009055">
    <property type="term" value="F:electron transfer activity"/>
    <property type="evidence" value="ECO:0007669"/>
    <property type="project" value="UniProtKB-ARBA"/>
</dbReference>
<dbReference type="PANTHER" id="PTHR45444">
    <property type="entry name" value="XANTHINE DEHYDROGENASE"/>
    <property type="match status" value="1"/>
</dbReference>
<sequence>MGSLKTEDELEMESTDPILYVNGVRRVLPDGLAPMTLLEYLRDIGLTGTKLGCGEGGCGACTVMVSYFDRNSKKCLHHAVNACLAPLYSVEGMHIITVEGVGNRRHGLHPIQVCAFVGSTLFAIDSVL</sequence>
<organism evidence="6 7">
    <name type="scientific">Ilex paraguariensis</name>
    <name type="common">yerba mate</name>
    <dbReference type="NCBI Taxonomy" id="185542"/>
    <lineage>
        <taxon>Eukaryota</taxon>
        <taxon>Viridiplantae</taxon>
        <taxon>Streptophyta</taxon>
        <taxon>Embryophyta</taxon>
        <taxon>Tracheophyta</taxon>
        <taxon>Spermatophyta</taxon>
        <taxon>Magnoliopsida</taxon>
        <taxon>eudicotyledons</taxon>
        <taxon>Gunneridae</taxon>
        <taxon>Pentapetalae</taxon>
        <taxon>asterids</taxon>
        <taxon>campanulids</taxon>
        <taxon>Aquifoliales</taxon>
        <taxon>Aquifoliaceae</taxon>
        <taxon>Ilex</taxon>
    </lineage>
</organism>
<dbReference type="GO" id="GO:0009507">
    <property type="term" value="C:chloroplast"/>
    <property type="evidence" value="ECO:0007669"/>
    <property type="project" value="UniProtKB-ARBA"/>
</dbReference>
<evidence type="ECO:0000313" key="7">
    <source>
        <dbReference type="Proteomes" id="UP001642360"/>
    </source>
</evidence>
<dbReference type="FunFam" id="3.10.20.30:FF:000015">
    <property type="entry name" value="Aldehyde oxidase 1"/>
    <property type="match status" value="1"/>
</dbReference>
<dbReference type="PROSITE" id="PS00197">
    <property type="entry name" value="2FE2S_FER_1"/>
    <property type="match status" value="1"/>
</dbReference>
<keyword evidence="1" id="KW-0479">Metal-binding</keyword>
<name>A0ABC8RP42_9AQUA</name>
<gene>
    <name evidence="6" type="ORF">ILEXP_LOCUS14612</name>
    <name evidence="5" type="ORF">ILEXP_LOCUS3997</name>
</gene>
<evidence type="ECO:0000313" key="5">
    <source>
        <dbReference type="EMBL" id="CAK9136981.1"/>
    </source>
</evidence>
<dbReference type="PROSITE" id="PS51085">
    <property type="entry name" value="2FE2S_FER_2"/>
    <property type="match status" value="1"/>
</dbReference>
<evidence type="ECO:0000256" key="1">
    <source>
        <dbReference type="ARBA" id="ARBA00022714"/>
    </source>
</evidence>
<reference evidence="6 7" key="1">
    <citation type="submission" date="2024-02" db="EMBL/GenBank/DDBJ databases">
        <authorList>
            <person name="Vignale AGUSTIN F."/>
            <person name="Sosa J E."/>
            <person name="Modenutti C."/>
        </authorList>
    </citation>
    <scope>NUCLEOTIDE SEQUENCE [LARGE SCALE GENOMIC DNA]</scope>
</reference>